<evidence type="ECO:0000313" key="10">
    <source>
        <dbReference type="EMBL" id="SFS12571.1"/>
    </source>
</evidence>
<feature type="binding site" evidence="8">
    <location>
        <position position="94"/>
    </location>
    <ligand>
        <name>GTP</name>
        <dbReference type="ChEBI" id="CHEBI:37565"/>
    </ligand>
</feature>
<evidence type="ECO:0000256" key="1">
    <source>
        <dbReference type="ARBA" id="ARBA00022490"/>
    </source>
</evidence>
<reference evidence="10 11" key="1">
    <citation type="submission" date="2016-10" db="EMBL/GenBank/DDBJ databases">
        <authorList>
            <person name="de Groot N.N."/>
        </authorList>
    </citation>
    <scope>NUCLEOTIDE SEQUENCE [LARGE SCALE GENOMIC DNA]</scope>
    <source>
        <strain evidence="10 11">S5-249</strain>
    </source>
</reference>
<dbReference type="InterPro" id="IPR029044">
    <property type="entry name" value="Nucleotide-diphossugar_trans"/>
</dbReference>
<feature type="binding site" evidence="8">
    <location>
        <begin position="9"/>
        <end position="11"/>
    </location>
    <ligand>
        <name>GTP</name>
        <dbReference type="ChEBI" id="CHEBI:37565"/>
    </ligand>
</feature>
<gene>
    <name evidence="8" type="primary">mobA</name>
    <name evidence="10" type="ORF">SAMN05192580_3773</name>
</gene>
<dbReference type="GO" id="GO:0006777">
    <property type="term" value="P:Mo-molybdopterin cofactor biosynthetic process"/>
    <property type="evidence" value="ECO:0007669"/>
    <property type="project" value="UniProtKB-KW"/>
</dbReference>
<dbReference type="HAMAP" id="MF_00316">
    <property type="entry name" value="MobA"/>
    <property type="match status" value="1"/>
</dbReference>
<dbReference type="EMBL" id="FOZG01000003">
    <property type="protein sequence ID" value="SFS12571.1"/>
    <property type="molecule type" value="Genomic_DNA"/>
</dbReference>
<dbReference type="Pfam" id="PF12804">
    <property type="entry name" value="NTP_transf_3"/>
    <property type="match status" value="1"/>
</dbReference>
<dbReference type="InterPro" id="IPR025877">
    <property type="entry name" value="MobA-like_NTP_Trfase"/>
</dbReference>
<sequence>MTRILGAVLAGGASRRFGQDKALALLGGRPLIAHALAALDAQVDAMVVCGRDWPGGIGLPDRPGPGLGPLGGLAAALHHAAGHGFDAVVSLPCDVARVPPDLVLRLGEAGAAYVEGQPVVGRWPAALSAVLDAHIARDPRRSLRGWVAVAGARPVTIELPNVNTPEDLARLTGEA</sequence>
<comment type="domain">
    <text evidence="8">The N-terminal domain determines nucleotide recognition and specific binding, while the C-terminal domain determines the specific binding to the target protein.</text>
</comment>
<comment type="catalytic activity">
    <reaction evidence="8">
        <text>Mo-molybdopterin + GTP + H(+) = Mo-molybdopterin guanine dinucleotide + diphosphate</text>
        <dbReference type="Rhea" id="RHEA:34243"/>
        <dbReference type="ChEBI" id="CHEBI:15378"/>
        <dbReference type="ChEBI" id="CHEBI:33019"/>
        <dbReference type="ChEBI" id="CHEBI:37565"/>
        <dbReference type="ChEBI" id="CHEBI:71302"/>
        <dbReference type="ChEBI" id="CHEBI:71310"/>
        <dbReference type="EC" id="2.7.7.77"/>
    </reaction>
</comment>
<dbReference type="RefSeq" id="WP_093317130.1">
    <property type="nucleotide sequence ID" value="NZ_FOZG01000003.1"/>
</dbReference>
<dbReference type="GO" id="GO:0046872">
    <property type="term" value="F:metal ion binding"/>
    <property type="evidence" value="ECO:0007669"/>
    <property type="project" value="UniProtKB-KW"/>
</dbReference>
<feature type="domain" description="MobA-like NTP transferase" evidence="9">
    <location>
        <begin position="6"/>
        <end position="146"/>
    </location>
</feature>
<keyword evidence="7 8" id="KW-0501">Molybdenum cofactor biosynthesis</keyword>
<name>A0A1I6MA91_9SPHN</name>
<evidence type="ECO:0000256" key="4">
    <source>
        <dbReference type="ARBA" id="ARBA00022741"/>
    </source>
</evidence>
<evidence type="ECO:0000256" key="6">
    <source>
        <dbReference type="ARBA" id="ARBA00023134"/>
    </source>
</evidence>
<dbReference type="STRING" id="1166337.SAMN05192580_3773"/>
<comment type="cofactor">
    <cofactor evidence="8">
        <name>Mg(2+)</name>
        <dbReference type="ChEBI" id="CHEBI:18420"/>
    </cofactor>
</comment>
<keyword evidence="6 8" id="KW-0342">GTP-binding</keyword>
<dbReference type="OrthoDB" id="9788394at2"/>
<dbReference type="Proteomes" id="UP000198824">
    <property type="component" value="Unassembled WGS sequence"/>
</dbReference>
<evidence type="ECO:0000256" key="8">
    <source>
        <dbReference type="HAMAP-Rule" id="MF_00316"/>
    </source>
</evidence>
<accession>A0A1I6MA91</accession>
<evidence type="ECO:0000256" key="3">
    <source>
        <dbReference type="ARBA" id="ARBA00022723"/>
    </source>
</evidence>
<dbReference type="PANTHER" id="PTHR19136:SF81">
    <property type="entry name" value="MOLYBDENUM COFACTOR GUANYLYLTRANSFERASE"/>
    <property type="match status" value="1"/>
</dbReference>
<keyword evidence="11" id="KW-1185">Reference proteome</keyword>
<dbReference type="PANTHER" id="PTHR19136">
    <property type="entry name" value="MOLYBDENUM COFACTOR GUANYLYLTRANSFERASE"/>
    <property type="match status" value="1"/>
</dbReference>
<keyword evidence="2 8" id="KW-0808">Transferase</keyword>
<evidence type="ECO:0000313" key="11">
    <source>
        <dbReference type="Proteomes" id="UP000198824"/>
    </source>
</evidence>
<dbReference type="SUPFAM" id="SSF53448">
    <property type="entry name" value="Nucleotide-diphospho-sugar transferases"/>
    <property type="match status" value="1"/>
</dbReference>
<dbReference type="Gene3D" id="3.90.550.10">
    <property type="entry name" value="Spore Coat Polysaccharide Biosynthesis Protein SpsA, Chain A"/>
    <property type="match status" value="1"/>
</dbReference>
<evidence type="ECO:0000256" key="2">
    <source>
        <dbReference type="ARBA" id="ARBA00022679"/>
    </source>
</evidence>
<dbReference type="GO" id="GO:0005525">
    <property type="term" value="F:GTP binding"/>
    <property type="evidence" value="ECO:0007669"/>
    <property type="project" value="UniProtKB-UniRule"/>
</dbReference>
<dbReference type="GO" id="GO:0061603">
    <property type="term" value="F:molybdenum cofactor guanylyltransferase activity"/>
    <property type="evidence" value="ECO:0007669"/>
    <property type="project" value="UniProtKB-EC"/>
</dbReference>
<protein>
    <recommendedName>
        <fullName evidence="8">Molybdenum cofactor guanylyltransferase</fullName>
        <shortName evidence="8">MoCo guanylyltransferase</shortName>
        <ecNumber evidence="8">2.7.7.77</ecNumber>
    </recommendedName>
    <alternativeName>
        <fullName evidence="8">GTP:molybdopterin guanylyltransferase</fullName>
    </alternativeName>
    <alternativeName>
        <fullName evidence="8">Mo-MPT guanylyltransferase</fullName>
    </alternativeName>
    <alternativeName>
        <fullName evidence="8">Molybdopterin guanylyltransferase</fullName>
    </alternativeName>
    <alternativeName>
        <fullName evidence="8">Molybdopterin-guanine dinucleotide synthase</fullName>
        <shortName evidence="8">MGD synthase</shortName>
    </alternativeName>
</protein>
<dbReference type="InterPro" id="IPR013482">
    <property type="entry name" value="Molybde_CF_guanTrfase"/>
</dbReference>
<comment type="subcellular location">
    <subcellularLocation>
        <location evidence="8">Cytoplasm</location>
    </subcellularLocation>
</comment>
<feature type="binding site" evidence="8">
    <location>
        <position position="21"/>
    </location>
    <ligand>
        <name>GTP</name>
        <dbReference type="ChEBI" id="CHEBI:37565"/>
    </ligand>
</feature>
<keyword evidence="4 8" id="KW-0547">Nucleotide-binding</keyword>
<dbReference type="GO" id="GO:0005737">
    <property type="term" value="C:cytoplasm"/>
    <property type="evidence" value="ECO:0007669"/>
    <property type="project" value="UniProtKB-SubCell"/>
</dbReference>
<dbReference type="EC" id="2.7.7.77" evidence="8"/>
<keyword evidence="5 8" id="KW-0460">Magnesium</keyword>
<comment type="caution">
    <text evidence="8">Lacks conserved residue(s) required for the propagation of feature annotation.</text>
</comment>
<keyword evidence="1 8" id="KW-0963">Cytoplasm</keyword>
<comment type="subunit">
    <text evidence="8">Monomer.</text>
</comment>
<dbReference type="AlphaFoldDB" id="A0A1I6MA91"/>
<keyword evidence="3 8" id="KW-0479">Metal-binding</keyword>
<keyword evidence="10" id="KW-0548">Nucleotidyltransferase</keyword>
<evidence type="ECO:0000256" key="7">
    <source>
        <dbReference type="ARBA" id="ARBA00023150"/>
    </source>
</evidence>
<feature type="binding site" evidence="8">
    <location>
        <position position="94"/>
    </location>
    <ligand>
        <name>Mg(2+)</name>
        <dbReference type="ChEBI" id="CHEBI:18420"/>
    </ligand>
</feature>
<comment type="function">
    <text evidence="8">Transfers a GMP moiety from GTP to Mo-molybdopterin (Mo-MPT) cofactor (Moco or molybdenum cofactor) to form Mo-molybdopterin guanine dinucleotide (Mo-MGD) cofactor.</text>
</comment>
<evidence type="ECO:0000256" key="5">
    <source>
        <dbReference type="ARBA" id="ARBA00022842"/>
    </source>
</evidence>
<proteinExistence type="inferred from homology"/>
<organism evidence="10 11">
    <name type="scientific">Sphingomonas jatrophae</name>
    <dbReference type="NCBI Taxonomy" id="1166337"/>
    <lineage>
        <taxon>Bacteria</taxon>
        <taxon>Pseudomonadati</taxon>
        <taxon>Pseudomonadota</taxon>
        <taxon>Alphaproteobacteria</taxon>
        <taxon>Sphingomonadales</taxon>
        <taxon>Sphingomonadaceae</taxon>
        <taxon>Sphingomonas</taxon>
    </lineage>
</organism>
<evidence type="ECO:0000259" key="9">
    <source>
        <dbReference type="Pfam" id="PF12804"/>
    </source>
</evidence>
<comment type="similarity">
    <text evidence="8">Belongs to the MobA family.</text>
</comment>